<evidence type="ECO:0000313" key="11">
    <source>
        <dbReference type="EMBL" id="KKW67498.1"/>
    </source>
</evidence>
<feature type="binding site" evidence="8">
    <location>
        <position position="271"/>
    </location>
    <ligand>
        <name>Mn(2+)</name>
        <dbReference type="ChEBI" id="CHEBI:29035"/>
        <label>2</label>
    </ligand>
</feature>
<evidence type="ECO:0000256" key="5">
    <source>
        <dbReference type="ARBA" id="ARBA00022670"/>
    </source>
</evidence>
<evidence type="ECO:0000256" key="8">
    <source>
        <dbReference type="HAMAP-Rule" id="MF_00181"/>
    </source>
</evidence>
<evidence type="ECO:0000256" key="9">
    <source>
        <dbReference type="SAM" id="MobiDB-lite"/>
    </source>
</evidence>
<dbReference type="InterPro" id="IPR011356">
    <property type="entry name" value="Leucine_aapep/pepB"/>
</dbReference>
<feature type="binding site" evidence="8">
    <location>
        <position position="355"/>
    </location>
    <ligand>
        <name>Mn(2+)</name>
        <dbReference type="ChEBI" id="CHEBI:29035"/>
        <label>2</label>
    </ligand>
</feature>
<dbReference type="InterPro" id="IPR023042">
    <property type="entry name" value="Peptidase_M17_leu_NH2_pept"/>
</dbReference>
<dbReference type="EC" id="3.4.11.10" evidence="8"/>
<reference evidence="11 12" key="1">
    <citation type="submission" date="2015-05" db="EMBL/GenBank/DDBJ databases">
        <title>Draft genome sequence of Lampropedia sp. CT6, isolated from the microbial mat of a hot water spring, located at Manikaran, India.</title>
        <authorList>
            <person name="Tripathi C."/>
            <person name="Rani P."/>
            <person name="Mahato N.K."/>
            <person name="Lal R."/>
        </authorList>
    </citation>
    <scope>NUCLEOTIDE SEQUENCE [LARGE SCALE GENOMIC DNA]</scope>
    <source>
        <strain evidence="11 12">CT6</strain>
    </source>
</reference>
<comment type="similarity">
    <text evidence="3 8">Belongs to the peptidase M17 family.</text>
</comment>
<sequence>MPTSLELKSLNLASAAKEKADLLLVLVPGSYQPGSQASQKQGKRTASAAAQPPLEATLHAALQAGDLEPAKAGQTLALYSVAQVAARKVVLASTATGNATDLRKALSGCESALCHSSVGKAVVVNLDAAADASAHYAAAVTLATTSYRYTATKPSEKPLALQKLVYGVADAAAARQAFERAQAAAAGVALARELGNLPANHATPSYLADTARTLAKHKHITAKILGLREISRLKMGAFLAVAQGSATPPQFIELQYQGAAKEQAPVVLVGKGVTFDTGGISIKPAAGMDEMKFDMCGAASVLGVFEALARLQPAINVVGLIPATENMPGGKAVKPGDVVTSMSGQTIEILNTDAEGRLILCDALTYADRFKPRAVIDIATLTGACVIALGGVRSGLYASEDALADALLQAGEQAQDLAWRMPLDEDYASGLKSNFADVANVAGREAGSVTAAKFLQKFVGNWPWAHLDIAGTAWKSGAAKGATGRPVGMLLHYLLSQAEHAAPPSGTGGKTRARKAASRRTA</sequence>
<feature type="binding site" evidence="8">
    <location>
        <position position="276"/>
    </location>
    <ligand>
        <name>Mn(2+)</name>
        <dbReference type="ChEBI" id="CHEBI:29035"/>
        <label>2</label>
    </ligand>
</feature>
<feature type="region of interest" description="Disordered" evidence="9">
    <location>
        <begin position="500"/>
        <end position="522"/>
    </location>
</feature>
<evidence type="ECO:0000256" key="3">
    <source>
        <dbReference type="ARBA" id="ARBA00009528"/>
    </source>
</evidence>
<keyword evidence="8" id="KW-0479">Metal-binding</keyword>
<proteinExistence type="inferred from homology"/>
<dbReference type="GO" id="GO:0005737">
    <property type="term" value="C:cytoplasm"/>
    <property type="evidence" value="ECO:0007669"/>
    <property type="project" value="UniProtKB-SubCell"/>
</dbReference>
<dbReference type="RefSeq" id="WP_046742192.1">
    <property type="nucleotide sequence ID" value="NZ_LBNQ01000032.1"/>
</dbReference>
<feature type="active site" evidence="8">
    <location>
        <position position="357"/>
    </location>
</feature>
<keyword evidence="7 8" id="KW-0464">Manganese</keyword>
<evidence type="ECO:0000259" key="10">
    <source>
        <dbReference type="PROSITE" id="PS00631"/>
    </source>
</evidence>
<feature type="active site" evidence="8">
    <location>
        <position position="283"/>
    </location>
</feature>
<feature type="domain" description="Cytosol aminopeptidase" evidence="10">
    <location>
        <begin position="351"/>
        <end position="358"/>
    </location>
</feature>
<evidence type="ECO:0000256" key="1">
    <source>
        <dbReference type="ARBA" id="ARBA00000135"/>
    </source>
</evidence>
<feature type="binding site" evidence="8">
    <location>
        <position position="276"/>
    </location>
    <ligand>
        <name>Mn(2+)</name>
        <dbReference type="ChEBI" id="CHEBI:29035"/>
        <label>1</label>
    </ligand>
</feature>
<comment type="caution">
    <text evidence="11">The sequence shown here is derived from an EMBL/GenBank/DDBJ whole genome shotgun (WGS) entry which is preliminary data.</text>
</comment>
<evidence type="ECO:0000313" key="12">
    <source>
        <dbReference type="Proteomes" id="UP000050580"/>
    </source>
</evidence>
<dbReference type="InterPro" id="IPR043472">
    <property type="entry name" value="Macro_dom-like"/>
</dbReference>
<dbReference type="NCBIfam" id="NF002074">
    <property type="entry name" value="PRK00913.1-4"/>
    <property type="match status" value="1"/>
</dbReference>
<dbReference type="EMBL" id="LBNQ01000032">
    <property type="protein sequence ID" value="KKW67498.1"/>
    <property type="molecule type" value="Genomic_DNA"/>
</dbReference>
<feature type="binding site" evidence="8">
    <location>
        <position position="355"/>
    </location>
    <ligand>
        <name>Mn(2+)</name>
        <dbReference type="ChEBI" id="CHEBI:29035"/>
        <label>1</label>
    </ligand>
</feature>
<dbReference type="InterPro" id="IPR000819">
    <property type="entry name" value="Peptidase_M17_C"/>
</dbReference>
<dbReference type="PROSITE" id="PS00631">
    <property type="entry name" value="CYTOSOL_AP"/>
    <property type="match status" value="1"/>
</dbReference>
<keyword evidence="6 8" id="KW-0378">Hydrolase</keyword>
<gene>
    <name evidence="8" type="primary">pepA</name>
    <name evidence="11" type="ORF">AAV94_10045</name>
</gene>
<dbReference type="STRING" id="1610491.AAV94_10045"/>
<organism evidence="11 12">
    <name type="scientific">Lampropedia cohaerens</name>
    <dbReference type="NCBI Taxonomy" id="1610491"/>
    <lineage>
        <taxon>Bacteria</taxon>
        <taxon>Pseudomonadati</taxon>
        <taxon>Pseudomonadota</taxon>
        <taxon>Betaproteobacteria</taxon>
        <taxon>Burkholderiales</taxon>
        <taxon>Comamonadaceae</taxon>
        <taxon>Lampropedia</taxon>
    </lineage>
</organism>
<dbReference type="Proteomes" id="UP000050580">
    <property type="component" value="Unassembled WGS sequence"/>
</dbReference>
<comment type="catalytic activity">
    <reaction evidence="1 8">
        <text>Release of an N-terminal amino acid, Xaa-|-Yaa-, in which Xaa is preferably Leu, but may be other amino acids including Pro although not Arg or Lys, and Yaa may be Pro. Amino acid amides and methyl esters are also readily hydrolyzed, but rates on arylamides are exceedingly low.</text>
        <dbReference type="EC" id="3.4.11.1"/>
    </reaction>
</comment>
<dbReference type="PANTHER" id="PTHR11963">
    <property type="entry name" value="LEUCINE AMINOPEPTIDASE-RELATED"/>
    <property type="match status" value="1"/>
</dbReference>
<dbReference type="PRINTS" id="PR00481">
    <property type="entry name" value="LAMNOPPTDASE"/>
</dbReference>
<evidence type="ECO:0000256" key="7">
    <source>
        <dbReference type="ARBA" id="ARBA00023211"/>
    </source>
</evidence>
<dbReference type="CDD" id="cd00433">
    <property type="entry name" value="Peptidase_M17"/>
    <property type="match status" value="1"/>
</dbReference>
<dbReference type="HAMAP" id="MF_00181">
    <property type="entry name" value="Cytosol_peptidase_M17"/>
    <property type="match status" value="1"/>
</dbReference>
<comment type="cofactor">
    <cofactor evidence="8">
        <name>Mn(2+)</name>
        <dbReference type="ChEBI" id="CHEBI:29035"/>
    </cofactor>
    <text evidence="8">Binds 2 manganese ions per subunit.</text>
</comment>
<dbReference type="AlphaFoldDB" id="A0A0U1PY97"/>
<dbReference type="SUPFAM" id="SSF53187">
    <property type="entry name" value="Zn-dependent exopeptidases"/>
    <property type="match status" value="1"/>
</dbReference>
<dbReference type="Gene3D" id="3.40.220.10">
    <property type="entry name" value="Leucine Aminopeptidase, subunit E, domain 1"/>
    <property type="match status" value="1"/>
</dbReference>
<comment type="catalytic activity">
    <reaction evidence="2 8">
        <text>Release of an N-terminal amino acid, preferentially leucine, but not glutamic or aspartic acids.</text>
        <dbReference type="EC" id="3.4.11.10"/>
    </reaction>
</comment>
<dbReference type="GO" id="GO:0006508">
    <property type="term" value="P:proteolysis"/>
    <property type="evidence" value="ECO:0007669"/>
    <property type="project" value="UniProtKB-KW"/>
</dbReference>
<feature type="binding site" evidence="8">
    <location>
        <position position="353"/>
    </location>
    <ligand>
        <name>Mn(2+)</name>
        <dbReference type="ChEBI" id="CHEBI:29035"/>
        <label>1</label>
    </ligand>
</feature>
<name>A0A0U1PY97_9BURK</name>
<feature type="binding site" evidence="8">
    <location>
        <position position="294"/>
    </location>
    <ligand>
        <name>Mn(2+)</name>
        <dbReference type="ChEBI" id="CHEBI:29035"/>
        <label>2</label>
    </ligand>
</feature>
<evidence type="ECO:0000256" key="6">
    <source>
        <dbReference type="ARBA" id="ARBA00022801"/>
    </source>
</evidence>
<comment type="function">
    <text evidence="8">Presumably involved in the processing and regular turnover of intracellular proteins. Catalyzes the removal of unsubstituted N-terminal amino acids from various peptides.</text>
</comment>
<dbReference type="Pfam" id="PF00883">
    <property type="entry name" value="Peptidase_M17"/>
    <property type="match status" value="1"/>
</dbReference>
<dbReference type="SUPFAM" id="SSF52949">
    <property type="entry name" value="Macro domain-like"/>
    <property type="match status" value="1"/>
</dbReference>
<comment type="subcellular location">
    <subcellularLocation>
        <location evidence="8">Cytoplasm</location>
    </subcellularLocation>
</comment>
<dbReference type="Gene3D" id="3.40.630.10">
    <property type="entry name" value="Zn peptidases"/>
    <property type="match status" value="1"/>
</dbReference>
<protein>
    <recommendedName>
        <fullName evidence="8">Probable cytosol aminopeptidase</fullName>
        <ecNumber evidence="8">3.4.11.1</ecNumber>
    </recommendedName>
    <alternativeName>
        <fullName evidence="8">Leucine aminopeptidase</fullName>
        <shortName evidence="8">LAP</shortName>
        <ecNumber evidence="8">3.4.11.10</ecNumber>
    </alternativeName>
    <alternativeName>
        <fullName evidence="8">Leucyl aminopeptidase</fullName>
    </alternativeName>
</protein>
<evidence type="ECO:0000256" key="4">
    <source>
        <dbReference type="ARBA" id="ARBA00022438"/>
    </source>
</evidence>
<keyword evidence="12" id="KW-1185">Reference proteome</keyword>
<dbReference type="PANTHER" id="PTHR11963:SF23">
    <property type="entry name" value="CYTOSOL AMINOPEPTIDASE"/>
    <property type="match status" value="1"/>
</dbReference>
<accession>A0A0U1PY97</accession>
<keyword evidence="4 8" id="KW-0031">Aminopeptidase</keyword>
<feature type="compositionally biased region" description="Basic residues" evidence="9">
    <location>
        <begin position="511"/>
        <end position="522"/>
    </location>
</feature>
<evidence type="ECO:0000256" key="2">
    <source>
        <dbReference type="ARBA" id="ARBA00000967"/>
    </source>
</evidence>
<dbReference type="PATRIC" id="fig|1610491.3.peg.2136"/>
<keyword evidence="8" id="KW-0963">Cytoplasm</keyword>
<dbReference type="OrthoDB" id="9809354at2"/>
<dbReference type="GO" id="GO:0070006">
    <property type="term" value="F:metalloaminopeptidase activity"/>
    <property type="evidence" value="ECO:0007669"/>
    <property type="project" value="InterPro"/>
</dbReference>
<dbReference type="EC" id="3.4.11.1" evidence="8"/>
<keyword evidence="5 8" id="KW-0645">Protease</keyword>
<dbReference type="GO" id="GO:0030145">
    <property type="term" value="F:manganese ion binding"/>
    <property type="evidence" value="ECO:0007669"/>
    <property type="project" value="UniProtKB-UniRule"/>
</dbReference>